<dbReference type="EMBL" id="UGIX01000001">
    <property type="protein sequence ID" value="STP63436.1"/>
    <property type="molecule type" value="Genomic_DNA"/>
</dbReference>
<dbReference type="AlphaFoldDB" id="A0A855UBS9"/>
<keyword evidence="1" id="KW-0175">Coiled coil</keyword>
<feature type="compositionally biased region" description="Basic and acidic residues" evidence="2">
    <location>
        <begin position="169"/>
        <end position="182"/>
    </location>
</feature>
<comment type="caution">
    <text evidence="3">The sequence shown here is derived from an EMBL/GenBank/DDBJ whole genome shotgun (WGS) entry which is preliminary data.</text>
</comment>
<evidence type="ECO:0000313" key="3">
    <source>
        <dbReference type="EMBL" id="PTN76515.1"/>
    </source>
</evidence>
<dbReference type="Pfam" id="PF06810">
    <property type="entry name" value="Phage_scaffold"/>
    <property type="match status" value="1"/>
</dbReference>
<dbReference type="SMR" id="A0A855UBS9"/>
<organism evidence="3 5">
    <name type="scientific">Enterococcus faecalis</name>
    <name type="common">Streptococcus faecalis</name>
    <dbReference type="NCBI Taxonomy" id="1351"/>
    <lineage>
        <taxon>Bacteria</taxon>
        <taxon>Bacillati</taxon>
        <taxon>Bacillota</taxon>
        <taxon>Bacilli</taxon>
        <taxon>Lactobacillales</taxon>
        <taxon>Enterococcaceae</taxon>
        <taxon>Enterococcus</taxon>
    </lineage>
</organism>
<feature type="coiled-coil region" evidence="1">
    <location>
        <begin position="41"/>
        <end position="92"/>
    </location>
</feature>
<evidence type="ECO:0000313" key="6">
    <source>
        <dbReference type="Proteomes" id="UP000254396"/>
    </source>
</evidence>
<dbReference type="EMBL" id="PZZH01000001">
    <property type="protein sequence ID" value="PTN76515.1"/>
    <property type="molecule type" value="Genomic_DNA"/>
</dbReference>
<dbReference type="Proteomes" id="UP000254396">
    <property type="component" value="Unassembled WGS sequence"/>
</dbReference>
<feature type="compositionally biased region" description="Basic and acidic residues" evidence="2">
    <location>
        <begin position="147"/>
        <end position="159"/>
    </location>
</feature>
<dbReference type="RefSeq" id="WP_002403766.1">
    <property type="nucleotide sequence ID" value="NZ_CABHGT010000016.1"/>
</dbReference>
<accession>A0A855UBS9</accession>
<reference evidence="3 5" key="1">
    <citation type="submission" date="2018-04" db="EMBL/GenBank/DDBJ databases">
        <authorList>
            <person name="Van Tyne D."/>
        </authorList>
    </citation>
    <scope>NUCLEOTIDE SEQUENCE [LARGE SCALE GENOMIC DNA]</scope>
    <source>
        <strain evidence="3 5">B2535</strain>
    </source>
</reference>
<protein>
    <submittedName>
        <fullName evidence="4">Phage minor structural protein GP20</fullName>
    </submittedName>
    <submittedName>
        <fullName evidence="3">Scaffolding protein</fullName>
    </submittedName>
</protein>
<evidence type="ECO:0000313" key="4">
    <source>
        <dbReference type="EMBL" id="STP63436.1"/>
    </source>
</evidence>
<dbReference type="Proteomes" id="UP000244140">
    <property type="component" value="Unassembled WGS sequence"/>
</dbReference>
<name>A0A855UBS9_ENTFL</name>
<evidence type="ECO:0000256" key="1">
    <source>
        <dbReference type="SAM" id="Coils"/>
    </source>
</evidence>
<reference evidence="4 6" key="2">
    <citation type="submission" date="2018-06" db="EMBL/GenBank/DDBJ databases">
        <authorList>
            <consortium name="Pathogen Informatics"/>
            <person name="Doyle S."/>
        </authorList>
    </citation>
    <scope>NUCLEOTIDE SEQUENCE [LARGE SCALE GENOMIC DNA]</scope>
    <source>
        <strain evidence="4 6">NCTC13379</strain>
    </source>
</reference>
<sequence length="190" mass="21429">MEWIKQILAKHMKEDGTLDMEAANKEIDKEFPVNAVPKDQYNNLSSQLAEANKTLKSLEAKTKDNPDVQKELADLKEKADALEKENKDLKINSQVSAALQSAGAKDIDYALFKLGELELDKDGNVKDLESKVKDLKASIPDYFEKKDTLDDKSKKKTENKAGYQPIDNKLPKGKEPNEKDPFEAILSKYE</sequence>
<dbReference type="InterPro" id="IPR009636">
    <property type="entry name" value="SCAF"/>
</dbReference>
<proteinExistence type="predicted"/>
<evidence type="ECO:0000256" key="2">
    <source>
        <dbReference type="SAM" id="MobiDB-lite"/>
    </source>
</evidence>
<evidence type="ECO:0000313" key="5">
    <source>
        <dbReference type="Proteomes" id="UP000244140"/>
    </source>
</evidence>
<gene>
    <name evidence="3" type="ORF">DAI13_01600</name>
    <name evidence="4" type="ORF">NCTC13379_00251</name>
</gene>
<feature type="region of interest" description="Disordered" evidence="2">
    <location>
        <begin position="147"/>
        <end position="190"/>
    </location>
</feature>